<dbReference type="Pfam" id="PF08392">
    <property type="entry name" value="FAE1_CUT1_RppA"/>
    <property type="match status" value="1"/>
</dbReference>
<dbReference type="Pfam" id="PF08541">
    <property type="entry name" value="ACP_syn_III_C"/>
    <property type="match status" value="1"/>
</dbReference>
<evidence type="ECO:0000256" key="1">
    <source>
        <dbReference type="ARBA" id="ARBA00005194"/>
    </source>
</evidence>
<feature type="active site" evidence="7">
    <location>
        <position position="173"/>
    </location>
</feature>
<feature type="active site" evidence="7">
    <location>
        <position position="330"/>
    </location>
</feature>
<dbReference type="AlphaFoldDB" id="A0AA35VWG0"/>
<dbReference type="GO" id="GO:0009922">
    <property type="term" value="F:fatty acid elongase activity"/>
    <property type="evidence" value="ECO:0007669"/>
    <property type="project" value="UniProtKB-EC"/>
</dbReference>
<name>A0AA35VWG0_LACSI</name>
<gene>
    <name evidence="10" type="ORF">LSALG_LOCUS11555</name>
</gene>
<evidence type="ECO:0000313" key="11">
    <source>
        <dbReference type="Proteomes" id="UP001177003"/>
    </source>
</evidence>
<dbReference type="InterPro" id="IPR016039">
    <property type="entry name" value="Thiolase-like"/>
</dbReference>
<evidence type="ECO:0000256" key="2">
    <source>
        <dbReference type="ARBA" id="ARBA00005531"/>
    </source>
</evidence>
<dbReference type="Gene3D" id="3.40.47.10">
    <property type="match status" value="1"/>
</dbReference>
<accession>A0AA35VWG0</accession>
<dbReference type="Proteomes" id="UP001177003">
    <property type="component" value="Chromosome 2"/>
</dbReference>
<dbReference type="InterPro" id="IPR013747">
    <property type="entry name" value="ACP_syn_III_C"/>
</dbReference>
<dbReference type="PANTHER" id="PTHR31561">
    <property type="entry name" value="3-KETOACYL-COA SYNTHASE"/>
    <property type="match status" value="1"/>
</dbReference>
<feature type="domain" description="Beta-ketoacyl-[acyl-carrier-protein] synthase III C-terminal" evidence="9">
    <location>
        <begin position="323"/>
        <end position="405"/>
    </location>
</feature>
<evidence type="ECO:0000256" key="6">
    <source>
        <dbReference type="PIRNR" id="PIRNR036417"/>
    </source>
</evidence>
<organism evidence="10 11">
    <name type="scientific">Lactuca saligna</name>
    <name type="common">Willowleaf lettuce</name>
    <dbReference type="NCBI Taxonomy" id="75948"/>
    <lineage>
        <taxon>Eukaryota</taxon>
        <taxon>Viridiplantae</taxon>
        <taxon>Streptophyta</taxon>
        <taxon>Embryophyta</taxon>
        <taxon>Tracheophyta</taxon>
        <taxon>Spermatophyta</taxon>
        <taxon>Magnoliopsida</taxon>
        <taxon>eudicotyledons</taxon>
        <taxon>Gunneridae</taxon>
        <taxon>Pentapetalae</taxon>
        <taxon>asterids</taxon>
        <taxon>campanulids</taxon>
        <taxon>Asterales</taxon>
        <taxon>Asteraceae</taxon>
        <taxon>Cichorioideae</taxon>
        <taxon>Cichorieae</taxon>
        <taxon>Lactucinae</taxon>
        <taxon>Lactuca</taxon>
    </lineage>
</organism>
<dbReference type="InterPro" id="IPR012392">
    <property type="entry name" value="3-ktacl-CoA_syn"/>
</dbReference>
<evidence type="ECO:0000256" key="4">
    <source>
        <dbReference type="ARBA" id="ARBA00023315"/>
    </source>
</evidence>
<feature type="active site" evidence="7">
    <location>
        <position position="252"/>
    </location>
</feature>
<evidence type="ECO:0000259" key="8">
    <source>
        <dbReference type="Pfam" id="PF08392"/>
    </source>
</evidence>
<reference evidence="10" key="1">
    <citation type="submission" date="2023-04" db="EMBL/GenBank/DDBJ databases">
        <authorList>
            <person name="Vijverberg K."/>
            <person name="Xiong W."/>
            <person name="Schranz E."/>
        </authorList>
    </citation>
    <scope>NUCLEOTIDE SEQUENCE</scope>
</reference>
<evidence type="ECO:0000256" key="7">
    <source>
        <dbReference type="PIRSR" id="PIRSR036417-1"/>
    </source>
</evidence>
<feature type="active site" evidence="7">
    <location>
        <position position="359"/>
    </location>
</feature>
<comment type="similarity">
    <text evidence="2 6">Belongs to the thiolase-like superfamily. Chalcone/stilbene synthases family.</text>
</comment>
<dbReference type="PIRSF" id="PIRSF036417">
    <property type="entry name" value="3-ktacl-CoA_syn"/>
    <property type="match status" value="1"/>
</dbReference>
<evidence type="ECO:0000259" key="9">
    <source>
        <dbReference type="Pfam" id="PF08541"/>
    </source>
</evidence>
<keyword evidence="11" id="KW-1185">Reference proteome</keyword>
<sequence length="459" mass="52008">MIPFAMELLATSMILLMISYVTFWLTKLVLGTGKTCYMIDYQCYKGKKEMKLDTEQCAKIVWRNKNLRVEDYRFLLKTMVNSGIGEETYGPKSIILGEEEKPTLVASLSELDDVFYDTLDSIFSRSNISPSEVDILVVTVSLISPVPSLASRIINHYNMRSDIKAFNLSGMGCSASLTGIDLVQHLFKTHKNKIAIVVSTESMSSHWYCGREGSMMLSNVLFRVGGCSMLLTNDRDRKNNAILKLKCMVRSHFASDDEAYNCCMQIEDDEGYEGFRLKKSLPKVAGRALMKNLQVLLPKVLPLWEIIRYTCLKSGSKINLKTGIEHFCIHPGGRAVIDEVGTNLGLSDYDLEPSRMTLHRFGNTSSGGLWYVLGYMEAKKRLKKGDRILMISLGAGFKSNSCVWEVTRDLDRTNVWKDMIEKYPVKQATNPYLEKYAWINDEDMDFVTREDADKILGFA</sequence>
<dbReference type="EC" id="2.3.1.-" evidence="6"/>
<evidence type="ECO:0000313" key="10">
    <source>
        <dbReference type="EMBL" id="CAI9271282.1"/>
    </source>
</evidence>
<dbReference type="SUPFAM" id="SSF53901">
    <property type="entry name" value="Thiolase-like"/>
    <property type="match status" value="1"/>
</dbReference>
<keyword evidence="3 6" id="KW-0808">Transferase</keyword>
<comment type="pathway">
    <text evidence="1 6">Lipid metabolism; fatty acid biosynthesis.</text>
</comment>
<dbReference type="GO" id="GO:0016020">
    <property type="term" value="C:membrane"/>
    <property type="evidence" value="ECO:0007669"/>
    <property type="project" value="InterPro"/>
</dbReference>
<keyword evidence="4 6" id="KW-0012">Acyltransferase</keyword>
<feature type="active site" evidence="7">
    <location>
        <position position="326"/>
    </location>
</feature>
<proteinExistence type="inferred from homology"/>
<dbReference type="InterPro" id="IPR013601">
    <property type="entry name" value="FAE1_typ3_polyketide_synth"/>
</dbReference>
<dbReference type="EMBL" id="OX465078">
    <property type="protein sequence ID" value="CAI9271282.1"/>
    <property type="molecule type" value="Genomic_DNA"/>
</dbReference>
<feature type="active site" evidence="7">
    <location>
        <position position="363"/>
    </location>
</feature>
<evidence type="ECO:0000256" key="3">
    <source>
        <dbReference type="ARBA" id="ARBA00022679"/>
    </source>
</evidence>
<evidence type="ECO:0000256" key="5">
    <source>
        <dbReference type="ARBA" id="ARBA00047375"/>
    </source>
</evidence>
<protein>
    <recommendedName>
        <fullName evidence="6">3-ketoacyl-CoA synthase</fullName>
        <ecNumber evidence="6">2.3.1.-</ecNumber>
    </recommendedName>
</protein>
<feature type="domain" description="FAE" evidence="8">
    <location>
        <begin position="34"/>
        <end position="311"/>
    </location>
</feature>
<dbReference type="GO" id="GO:0006633">
    <property type="term" value="P:fatty acid biosynthetic process"/>
    <property type="evidence" value="ECO:0007669"/>
    <property type="project" value="InterPro"/>
</dbReference>
<comment type="catalytic activity">
    <reaction evidence="5">
        <text>a very-long-chain acyl-CoA + malonyl-CoA + H(+) = a very-long-chain 3-oxoacyl-CoA + CO2 + CoA</text>
        <dbReference type="Rhea" id="RHEA:32727"/>
        <dbReference type="ChEBI" id="CHEBI:15378"/>
        <dbReference type="ChEBI" id="CHEBI:16526"/>
        <dbReference type="ChEBI" id="CHEBI:57287"/>
        <dbReference type="ChEBI" id="CHEBI:57384"/>
        <dbReference type="ChEBI" id="CHEBI:90725"/>
        <dbReference type="ChEBI" id="CHEBI:90736"/>
        <dbReference type="EC" id="2.3.1.199"/>
    </reaction>
</comment>
<dbReference type="CDD" id="cd00831">
    <property type="entry name" value="CHS_like"/>
    <property type="match status" value="1"/>
</dbReference>